<dbReference type="Gramene" id="ONK65305">
    <property type="protein sequence ID" value="ONK65305"/>
    <property type="gene ID" value="A4U43_C07F35760"/>
</dbReference>
<evidence type="ECO:0000313" key="2">
    <source>
        <dbReference type="Proteomes" id="UP000243459"/>
    </source>
</evidence>
<dbReference type="AlphaFoldDB" id="A0A5P1EHA3"/>
<protein>
    <submittedName>
        <fullName evidence="1">Uncharacterized protein</fullName>
    </submittedName>
</protein>
<reference evidence="2" key="1">
    <citation type="journal article" date="2017" name="Nat. Commun.">
        <title>The asparagus genome sheds light on the origin and evolution of a young Y chromosome.</title>
        <authorList>
            <person name="Harkess A."/>
            <person name="Zhou J."/>
            <person name="Xu C."/>
            <person name="Bowers J.E."/>
            <person name="Van der Hulst R."/>
            <person name="Ayyampalayam S."/>
            <person name="Mercati F."/>
            <person name="Riccardi P."/>
            <person name="McKain M.R."/>
            <person name="Kakrana A."/>
            <person name="Tang H."/>
            <person name="Ray J."/>
            <person name="Groenendijk J."/>
            <person name="Arikit S."/>
            <person name="Mathioni S.M."/>
            <person name="Nakano M."/>
            <person name="Shan H."/>
            <person name="Telgmann-Rauber A."/>
            <person name="Kanno A."/>
            <person name="Yue Z."/>
            <person name="Chen H."/>
            <person name="Li W."/>
            <person name="Chen Y."/>
            <person name="Xu X."/>
            <person name="Zhang Y."/>
            <person name="Luo S."/>
            <person name="Chen H."/>
            <person name="Gao J."/>
            <person name="Mao Z."/>
            <person name="Pires J.C."/>
            <person name="Luo M."/>
            <person name="Kudrna D."/>
            <person name="Wing R.A."/>
            <person name="Meyers B.C."/>
            <person name="Yi K."/>
            <person name="Kong H."/>
            <person name="Lavrijsen P."/>
            <person name="Sunseri F."/>
            <person name="Falavigna A."/>
            <person name="Ye Y."/>
            <person name="Leebens-Mack J.H."/>
            <person name="Chen G."/>
        </authorList>
    </citation>
    <scope>NUCLEOTIDE SEQUENCE [LARGE SCALE GENOMIC DNA]</scope>
    <source>
        <strain evidence="2">cv. DH0086</strain>
    </source>
</reference>
<keyword evidence="2" id="KW-1185">Reference proteome</keyword>
<dbReference type="EMBL" id="CM007387">
    <property type="protein sequence ID" value="ONK65305.1"/>
    <property type="molecule type" value="Genomic_DNA"/>
</dbReference>
<proteinExistence type="predicted"/>
<organism evidence="1 2">
    <name type="scientific">Asparagus officinalis</name>
    <name type="common">Garden asparagus</name>
    <dbReference type="NCBI Taxonomy" id="4686"/>
    <lineage>
        <taxon>Eukaryota</taxon>
        <taxon>Viridiplantae</taxon>
        <taxon>Streptophyta</taxon>
        <taxon>Embryophyta</taxon>
        <taxon>Tracheophyta</taxon>
        <taxon>Spermatophyta</taxon>
        <taxon>Magnoliopsida</taxon>
        <taxon>Liliopsida</taxon>
        <taxon>Asparagales</taxon>
        <taxon>Asparagaceae</taxon>
        <taxon>Asparagoideae</taxon>
        <taxon>Asparagus</taxon>
    </lineage>
</organism>
<dbReference type="Proteomes" id="UP000243459">
    <property type="component" value="Chromosome 7"/>
</dbReference>
<sequence>MSICSSKATNSAATMSTPWIPLVSKNNSEQRIMALDSSWIRRLCPNSHDNFIPINLKSRLPRSFMPNNPLPPPPPPRTTKEEIVEPSNLAMSFGPFQARPNVGPLRPSAHDYEDELVDVSDDPSQFPRHCTAKLVGRRIGSSSRDGVGDFSSASRNFHNPHAFNLNSARRHLHERKNYSCPREPEEPFSYWNMGTLEKRANFVSSVRPSSSLIMPPTRKRTTNTYGFISSKFRRFHNEED</sequence>
<gene>
    <name evidence="1" type="ORF">A4U43_C07F35760</name>
</gene>
<accession>A0A5P1EHA3</accession>
<name>A0A5P1EHA3_ASPOF</name>
<dbReference type="OrthoDB" id="757680at2759"/>
<evidence type="ECO:0000313" key="1">
    <source>
        <dbReference type="EMBL" id="ONK65305.1"/>
    </source>
</evidence>